<proteinExistence type="predicted"/>
<organism evidence="2 3">
    <name type="scientific">Phellinidium pouzarii</name>
    <dbReference type="NCBI Taxonomy" id="167371"/>
    <lineage>
        <taxon>Eukaryota</taxon>
        <taxon>Fungi</taxon>
        <taxon>Dikarya</taxon>
        <taxon>Basidiomycota</taxon>
        <taxon>Agaricomycotina</taxon>
        <taxon>Agaricomycetes</taxon>
        <taxon>Hymenochaetales</taxon>
        <taxon>Hymenochaetaceae</taxon>
        <taxon>Phellinidium</taxon>
    </lineage>
</organism>
<comment type="caution">
    <text evidence="2">The sequence shown here is derived from an EMBL/GenBank/DDBJ whole genome shotgun (WGS) entry which is preliminary data.</text>
</comment>
<reference evidence="2 3" key="1">
    <citation type="submission" date="2019-02" db="EMBL/GenBank/DDBJ databases">
        <title>Genome sequencing of the rare red list fungi Phellinidium pouzarii.</title>
        <authorList>
            <person name="Buettner E."/>
            <person name="Kellner H."/>
        </authorList>
    </citation>
    <scope>NUCLEOTIDE SEQUENCE [LARGE SCALE GENOMIC DNA]</scope>
    <source>
        <strain evidence="2 3">DSM 108285</strain>
    </source>
</reference>
<evidence type="ECO:0000313" key="2">
    <source>
        <dbReference type="EMBL" id="THH03379.1"/>
    </source>
</evidence>
<dbReference type="AlphaFoldDB" id="A0A4S4KX22"/>
<name>A0A4S4KX22_9AGAM</name>
<protein>
    <submittedName>
        <fullName evidence="2">Uncharacterized protein</fullName>
    </submittedName>
</protein>
<sequence>MNFRGRSQRKAIYPSFTLVVNRHILRRVVRVPRKRLVWTSIPYHHPHDASNQKGYGDDWTMDWQKTVDYRDEEEHGRVRGPVVLPEITTSMDSVVGDVPPAGPEQGALHPMDDDALTDVSDFDLDDELTVEDDGQPIPVRRAPKGARILFKGIKGFLDFPSS</sequence>
<evidence type="ECO:0000256" key="1">
    <source>
        <dbReference type="SAM" id="MobiDB-lite"/>
    </source>
</evidence>
<dbReference type="Proteomes" id="UP000308199">
    <property type="component" value="Unassembled WGS sequence"/>
</dbReference>
<dbReference type="EMBL" id="SGPK01000461">
    <property type="protein sequence ID" value="THH03379.1"/>
    <property type="molecule type" value="Genomic_DNA"/>
</dbReference>
<keyword evidence="3" id="KW-1185">Reference proteome</keyword>
<accession>A0A4S4KX22</accession>
<feature type="region of interest" description="Disordered" evidence="1">
    <location>
        <begin position="89"/>
        <end position="113"/>
    </location>
</feature>
<evidence type="ECO:0000313" key="3">
    <source>
        <dbReference type="Proteomes" id="UP000308199"/>
    </source>
</evidence>
<gene>
    <name evidence="2" type="ORF">EW145_g6303</name>
</gene>